<dbReference type="Proteomes" id="UP000037822">
    <property type="component" value="Unassembled WGS sequence"/>
</dbReference>
<name>A0A0N0MCK0_9HYPH</name>
<proteinExistence type="predicted"/>
<organism evidence="2 3">
    <name type="scientific">Bosea vaviloviae</name>
    <dbReference type="NCBI Taxonomy" id="1526658"/>
    <lineage>
        <taxon>Bacteria</taxon>
        <taxon>Pseudomonadati</taxon>
        <taxon>Pseudomonadota</taxon>
        <taxon>Alphaproteobacteria</taxon>
        <taxon>Hyphomicrobiales</taxon>
        <taxon>Boseaceae</taxon>
        <taxon>Bosea</taxon>
    </lineage>
</organism>
<comment type="caution">
    <text evidence="2">The sequence shown here is derived from an EMBL/GenBank/DDBJ whole genome shotgun (WGS) entry which is preliminary data.</text>
</comment>
<keyword evidence="1" id="KW-0812">Transmembrane</keyword>
<keyword evidence="1" id="KW-0472">Membrane</keyword>
<dbReference type="OrthoDB" id="8161912at2"/>
<dbReference type="PATRIC" id="fig|1526658.3.peg.5400"/>
<accession>A0A0N0MCK0</accession>
<keyword evidence="1" id="KW-1133">Transmembrane helix</keyword>
<keyword evidence="3" id="KW-1185">Reference proteome</keyword>
<dbReference type="EMBL" id="LGSZ01000031">
    <property type="protein sequence ID" value="KPH81258.1"/>
    <property type="molecule type" value="Genomic_DNA"/>
</dbReference>
<protein>
    <submittedName>
        <fullName evidence="2">Uncharacterized protein</fullName>
    </submittedName>
</protein>
<feature type="transmembrane region" description="Helical" evidence="1">
    <location>
        <begin position="34"/>
        <end position="52"/>
    </location>
</feature>
<evidence type="ECO:0000313" key="2">
    <source>
        <dbReference type="EMBL" id="KPH81258.1"/>
    </source>
</evidence>
<dbReference type="RefSeq" id="WP_054208809.1">
    <property type="nucleotide sequence ID" value="NZ_LGSZ01000031.1"/>
</dbReference>
<reference evidence="2 3" key="1">
    <citation type="submission" date="2015-07" db="EMBL/GenBank/DDBJ databases">
        <title>Whole genome sequencing of Bosea vaviloviae isolated from cave pool.</title>
        <authorList>
            <person name="Tan N.E.H."/>
            <person name="Lee Y.P."/>
            <person name="Gan H.M."/>
            <person name="Barton H."/>
            <person name="Savka M.A."/>
        </authorList>
    </citation>
    <scope>NUCLEOTIDE SEQUENCE [LARGE SCALE GENOMIC DNA]</scope>
    <source>
        <strain evidence="2 3">SD260</strain>
    </source>
</reference>
<feature type="transmembrane region" description="Helical" evidence="1">
    <location>
        <begin position="6"/>
        <end position="22"/>
    </location>
</feature>
<gene>
    <name evidence="2" type="ORF">AE618_09545</name>
</gene>
<sequence length="93" mass="10136">MRVLLVLISFGMIAVPALIALARRDLPRCRRIGTALVIFLAPAAALGLIHGVPELDGRALQNPVAWTTLRLVLSGLALILPWCLYVWLASARR</sequence>
<evidence type="ECO:0000313" key="3">
    <source>
        <dbReference type="Proteomes" id="UP000037822"/>
    </source>
</evidence>
<dbReference type="AlphaFoldDB" id="A0A0N0MCK0"/>
<feature type="transmembrane region" description="Helical" evidence="1">
    <location>
        <begin position="64"/>
        <end position="88"/>
    </location>
</feature>
<evidence type="ECO:0000256" key="1">
    <source>
        <dbReference type="SAM" id="Phobius"/>
    </source>
</evidence>